<dbReference type="Proteomes" id="UP000296706">
    <property type="component" value="Chromosome"/>
</dbReference>
<reference evidence="1 2" key="1">
    <citation type="journal article" date="2019" name="Nat. Commun.">
        <title>A new type of DNA phosphorothioation-based antiviral system in archaea.</title>
        <authorList>
            <person name="Xiong L."/>
            <person name="Liu S."/>
            <person name="Chen S."/>
            <person name="Xiao Y."/>
            <person name="Zhu B."/>
            <person name="Gao Y."/>
            <person name="Zhang Y."/>
            <person name="Chen B."/>
            <person name="Luo J."/>
            <person name="Deng Z."/>
            <person name="Chen X."/>
            <person name="Wang L."/>
            <person name="Chen S."/>
        </authorList>
    </citation>
    <scope>NUCLEOTIDE SEQUENCE [LARGE SCALE GENOMIC DNA]</scope>
    <source>
        <strain evidence="1 2">CBA1105</strain>
    </source>
</reference>
<name>A0A4D6HBD0_9EURY</name>
<dbReference type="OrthoDB" id="145435at2157"/>
<dbReference type="Pfam" id="PF09920">
    <property type="entry name" value="DUF2150"/>
    <property type="match status" value="1"/>
</dbReference>
<dbReference type="InterPro" id="IPR014518">
    <property type="entry name" value="UCP022079"/>
</dbReference>
<protein>
    <submittedName>
        <fullName evidence="1">DUF2150 family protein</fullName>
    </submittedName>
</protein>
<dbReference type="AlphaFoldDB" id="A0A4D6HBD0"/>
<dbReference type="PIRSF" id="PIRSF022079">
    <property type="entry name" value="UCP022079"/>
    <property type="match status" value="1"/>
</dbReference>
<gene>
    <name evidence="1" type="ORF">DV733_08270</name>
</gene>
<dbReference type="GeneID" id="39847851"/>
<evidence type="ECO:0000313" key="1">
    <source>
        <dbReference type="EMBL" id="QCC51239.1"/>
    </source>
</evidence>
<evidence type="ECO:0000313" key="2">
    <source>
        <dbReference type="Proteomes" id="UP000296706"/>
    </source>
</evidence>
<organism evidence="1 2">
    <name type="scientific">Halapricum salinum</name>
    <dbReference type="NCBI Taxonomy" id="1457250"/>
    <lineage>
        <taxon>Archaea</taxon>
        <taxon>Methanobacteriati</taxon>
        <taxon>Methanobacteriota</taxon>
        <taxon>Stenosarchaea group</taxon>
        <taxon>Halobacteria</taxon>
        <taxon>Halobacteriales</taxon>
        <taxon>Haloarculaceae</taxon>
        <taxon>Halapricum</taxon>
    </lineage>
</organism>
<sequence>MSTPPGEYYTEERWQNWIDRIEEEDIDPEDEDSARLLLNLQDDTAIAVAKIITDYDDSELEEETALDELADIRETVLSEIDIDDEEKLMLIDGVQTSLVCVFYAAEEYIVGGVAEEGTVSEYIEAASEAEAEEDLDAALGYCAQAGTRIIDGEELDRDAAEDLEFGLVAEWVNGLDSLQTALSDPEVVEEDDE</sequence>
<proteinExistence type="predicted"/>
<accession>A0A4D6HBD0</accession>
<dbReference type="RefSeq" id="WP_049995151.1">
    <property type="nucleotide sequence ID" value="NZ_CP031310.1"/>
</dbReference>
<dbReference type="KEGG" id="hsn:DV733_08270"/>
<dbReference type="EMBL" id="CP031310">
    <property type="protein sequence ID" value="QCC51239.1"/>
    <property type="molecule type" value="Genomic_DNA"/>
</dbReference>
<dbReference type="STRING" id="1457250.GCA_000755225_01252"/>
<keyword evidence="2" id="KW-1185">Reference proteome</keyword>